<keyword evidence="2" id="KW-0597">Phosphoprotein</keyword>
<comment type="similarity">
    <text evidence="1">Belongs to the strictosidine synthase family.</text>
</comment>
<organism evidence="5 6">
    <name type="scientific">Meloidogyne incognita</name>
    <name type="common">Southern root-knot nematode worm</name>
    <name type="synonym">Oxyuris incognita</name>
    <dbReference type="NCBI Taxonomy" id="6306"/>
    <lineage>
        <taxon>Eukaryota</taxon>
        <taxon>Metazoa</taxon>
        <taxon>Ecdysozoa</taxon>
        <taxon>Nematoda</taxon>
        <taxon>Chromadorea</taxon>
        <taxon>Rhabditida</taxon>
        <taxon>Tylenchina</taxon>
        <taxon>Tylenchomorpha</taxon>
        <taxon>Tylenchoidea</taxon>
        <taxon>Meloidogynidae</taxon>
        <taxon>Meloidogyninae</taxon>
        <taxon>Meloidogyne</taxon>
        <taxon>Meloidogyne incognita group</taxon>
    </lineage>
</organism>
<evidence type="ECO:0000256" key="1">
    <source>
        <dbReference type="ARBA" id="ARBA00009191"/>
    </source>
</evidence>
<dbReference type="PANTHER" id="PTHR10426:SF88">
    <property type="entry name" value="ADIPOCYTE PLASMA MEMBRANE-ASSOCIATED PROTEIN HEMOMUCIN-RELATED"/>
    <property type="match status" value="1"/>
</dbReference>
<name>A0A914KKC5_MELIC</name>
<dbReference type="GO" id="GO:0016787">
    <property type="term" value="F:hydrolase activity"/>
    <property type="evidence" value="ECO:0007669"/>
    <property type="project" value="TreeGrafter"/>
</dbReference>
<dbReference type="SUPFAM" id="SSF63829">
    <property type="entry name" value="Calcium-dependent phosphotriesterase"/>
    <property type="match status" value="1"/>
</dbReference>
<dbReference type="InterPro" id="IPR018119">
    <property type="entry name" value="Strictosidine_synth_cons-reg"/>
</dbReference>
<dbReference type="GO" id="GO:0012505">
    <property type="term" value="C:endomembrane system"/>
    <property type="evidence" value="ECO:0007669"/>
    <property type="project" value="TreeGrafter"/>
</dbReference>
<sequence length="396" mass="44682">MAICGNLLLSSSIAFLAFAIWFNSNDFKPMEYHFPPPPPLTGPLALNKPKILEKILEGEVIGPESIVVEKNIIYTCTMDGNCLKIVDGKIVKKIPMTKNKGCEALTRKSIAYCGRPLGIRRRNEKQFIVADAVLGILSIDFEKETVETLLSITKPIDGIKMKFPDDFDFIDNDTIVFSDASTRYGYTDFLLSFLEHGGDGRIIKFKISTGETQVLVDGLDFPNGVQMHTDKQSFLFCESATAKIYRLKIFKIDKKNFLKLLLCRTKKGRLETFLDNLPGFPDNIRISSSGTSFYVAMFSHRNAENPDLFQRLGDWLMTRKVLGMLFRVFPSTIVELLFNRGYGIAIEIDLDGKIIRSFHDPQGNIINDISQLADDGGEFIYLASFNNKYIGRMTKN</sequence>
<evidence type="ECO:0000256" key="3">
    <source>
        <dbReference type="ARBA" id="ARBA00023180"/>
    </source>
</evidence>
<accession>A0A914KKC5</accession>
<feature type="domain" description="Strictosidine synthase conserved region" evidence="4">
    <location>
        <begin position="165"/>
        <end position="246"/>
    </location>
</feature>
<evidence type="ECO:0000259" key="4">
    <source>
        <dbReference type="Pfam" id="PF03088"/>
    </source>
</evidence>
<evidence type="ECO:0000256" key="2">
    <source>
        <dbReference type="ARBA" id="ARBA00022553"/>
    </source>
</evidence>
<evidence type="ECO:0000313" key="6">
    <source>
        <dbReference type="WBParaSite" id="Minc3s00030g01866"/>
    </source>
</evidence>
<dbReference type="Gene3D" id="2.120.10.30">
    <property type="entry name" value="TolB, C-terminal domain"/>
    <property type="match status" value="1"/>
</dbReference>
<keyword evidence="5" id="KW-1185">Reference proteome</keyword>
<dbReference type="Proteomes" id="UP000887563">
    <property type="component" value="Unplaced"/>
</dbReference>
<dbReference type="Pfam" id="PF03088">
    <property type="entry name" value="Str_synth"/>
    <property type="match status" value="1"/>
</dbReference>
<dbReference type="PANTHER" id="PTHR10426">
    <property type="entry name" value="STRICTOSIDINE SYNTHASE-RELATED"/>
    <property type="match status" value="1"/>
</dbReference>
<evidence type="ECO:0000313" key="5">
    <source>
        <dbReference type="Proteomes" id="UP000887563"/>
    </source>
</evidence>
<proteinExistence type="inferred from homology"/>
<reference evidence="6" key="1">
    <citation type="submission" date="2022-11" db="UniProtKB">
        <authorList>
            <consortium name="WormBaseParasite"/>
        </authorList>
    </citation>
    <scope>IDENTIFICATION</scope>
</reference>
<protein>
    <submittedName>
        <fullName evidence="6">Strictosidine synthase conserved region domain-containing protein</fullName>
    </submittedName>
</protein>
<dbReference type="InterPro" id="IPR011042">
    <property type="entry name" value="6-blade_b-propeller_TolB-like"/>
</dbReference>
<keyword evidence="3" id="KW-0325">Glycoprotein</keyword>
<dbReference type="WBParaSite" id="Minc3s00030g01866">
    <property type="protein sequence ID" value="Minc3s00030g01866"/>
    <property type="gene ID" value="Minc3s00030g01866"/>
</dbReference>
<dbReference type="AlphaFoldDB" id="A0A914KKC5"/>